<keyword evidence="2" id="KW-1185">Reference proteome</keyword>
<sequence length="367" mass="41825">MLTNTSLNKIITSFSTLPREVAHQILNDIRIWDILRLICYNDAHINTDILTHPTLGRLLHYDPEILDEVRKTADLYRTVCTAHNLTAAPLSSPLALNTQTFKSDFKAITNYMHHRLIEELYLESWKRDVLAHYTPLPAVWDSSTIQGLEARWNAIQDAQLKLNTRKASQLRKAADLLETNPDIVKKMIDPSQALRKNIPHIVQRIRGTEKRVKWQSLLRGGRLKGMSWFAYGHFPVVPFDRALGVVLRGLEGMGVKYELGEEEEEVDSGRLMRETESLGEVGSLVRVVVEGLKFVYDGEDGGRLPRIAREEGGDSFYFIPRGPLDAFLYTGDGLARMYEAHDEREIAWLEAFVAVYRYFRPGGEMSG</sequence>
<organism evidence="1 2">
    <name type="scientific">Aspergillus caelatus</name>
    <dbReference type="NCBI Taxonomy" id="61420"/>
    <lineage>
        <taxon>Eukaryota</taxon>
        <taxon>Fungi</taxon>
        <taxon>Dikarya</taxon>
        <taxon>Ascomycota</taxon>
        <taxon>Pezizomycotina</taxon>
        <taxon>Eurotiomycetes</taxon>
        <taxon>Eurotiomycetidae</taxon>
        <taxon>Eurotiales</taxon>
        <taxon>Aspergillaceae</taxon>
        <taxon>Aspergillus</taxon>
        <taxon>Aspergillus subgen. Circumdati</taxon>
    </lineage>
</organism>
<accession>A0A5N7AKJ8</accession>
<name>A0A5N7AKJ8_9EURO</name>
<dbReference type="AlphaFoldDB" id="A0A5N7AKJ8"/>
<evidence type="ECO:0000313" key="1">
    <source>
        <dbReference type="EMBL" id="KAE8370371.1"/>
    </source>
</evidence>
<protein>
    <submittedName>
        <fullName evidence="1">Uncharacterized protein</fullName>
    </submittedName>
</protein>
<dbReference type="EMBL" id="ML737566">
    <property type="protein sequence ID" value="KAE8370371.1"/>
    <property type="molecule type" value="Genomic_DNA"/>
</dbReference>
<dbReference type="OrthoDB" id="3478523at2759"/>
<reference evidence="1 2" key="1">
    <citation type="submission" date="2019-04" db="EMBL/GenBank/DDBJ databases">
        <title>Friends and foes A comparative genomics studyof 23 Aspergillus species from section Flavi.</title>
        <authorList>
            <consortium name="DOE Joint Genome Institute"/>
            <person name="Kjaerbolling I."/>
            <person name="Vesth T."/>
            <person name="Frisvad J.C."/>
            <person name="Nybo J.L."/>
            <person name="Theobald S."/>
            <person name="Kildgaard S."/>
            <person name="Isbrandt T."/>
            <person name="Kuo A."/>
            <person name="Sato A."/>
            <person name="Lyhne E.K."/>
            <person name="Kogle M.E."/>
            <person name="Wiebenga A."/>
            <person name="Kun R.S."/>
            <person name="Lubbers R.J."/>
            <person name="Makela M.R."/>
            <person name="Barry K."/>
            <person name="Chovatia M."/>
            <person name="Clum A."/>
            <person name="Daum C."/>
            <person name="Haridas S."/>
            <person name="He G."/>
            <person name="LaButti K."/>
            <person name="Lipzen A."/>
            <person name="Mondo S."/>
            <person name="Riley R."/>
            <person name="Salamov A."/>
            <person name="Simmons B.A."/>
            <person name="Magnuson J.K."/>
            <person name="Henrissat B."/>
            <person name="Mortensen U.H."/>
            <person name="Larsen T.O."/>
            <person name="Devries R.P."/>
            <person name="Grigoriev I.V."/>
            <person name="Machida M."/>
            <person name="Baker S.E."/>
            <person name="Andersen M.R."/>
        </authorList>
    </citation>
    <scope>NUCLEOTIDE SEQUENCE [LARGE SCALE GENOMIC DNA]</scope>
    <source>
        <strain evidence="1 2">CBS 763.97</strain>
    </source>
</reference>
<evidence type="ECO:0000313" key="2">
    <source>
        <dbReference type="Proteomes" id="UP000326268"/>
    </source>
</evidence>
<dbReference type="GeneID" id="43659646"/>
<gene>
    <name evidence="1" type="ORF">BDV27DRAFT_170065</name>
</gene>
<proteinExistence type="predicted"/>
<dbReference type="Proteomes" id="UP000326268">
    <property type="component" value="Unassembled WGS sequence"/>
</dbReference>
<dbReference type="RefSeq" id="XP_031933452.1">
    <property type="nucleotide sequence ID" value="XM_032075200.1"/>
</dbReference>